<gene>
    <name evidence="2" type="ORF">EV420DRAFT_764713</name>
</gene>
<proteinExistence type="predicted"/>
<feature type="region of interest" description="Disordered" evidence="1">
    <location>
        <begin position="687"/>
        <end position="722"/>
    </location>
</feature>
<feature type="region of interest" description="Disordered" evidence="1">
    <location>
        <begin position="127"/>
        <end position="183"/>
    </location>
</feature>
<evidence type="ECO:0000256" key="1">
    <source>
        <dbReference type="SAM" id="MobiDB-lite"/>
    </source>
</evidence>
<feature type="region of interest" description="Disordered" evidence="1">
    <location>
        <begin position="46"/>
        <end position="91"/>
    </location>
</feature>
<feature type="region of interest" description="Disordered" evidence="1">
    <location>
        <begin position="746"/>
        <end position="823"/>
    </location>
</feature>
<dbReference type="EMBL" id="JAUEPS010000037">
    <property type="protein sequence ID" value="KAK0449789.1"/>
    <property type="molecule type" value="Genomic_DNA"/>
</dbReference>
<dbReference type="RefSeq" id="XP_060327081.1">
    <property type="nucleotide sequence ID" value="XM_060483392.1"/>
</dbReference>
<organism evidence="2 3">
    <name type="scientific">Armillaria tabescens</name>
    <name type="common">Ringless honey mushroom</name>
    <name type="synonym">Agaricus tabescens</name>
    <dbReference type="NCBI Taxonomy" id="1929756"/>
    <lineage>
        <taxon>Eukaryota</taxon>
        <taxon>Fungi</taxon>
        <taxon>Dikarya</taxon>
        <taxon>Basidiomycota</taxon>
        <taxon>Agaricomycotina</taxon>
        <taxon>Agaricomycetes</taxon>
        <taxon>Agaricomycetidae</taxon>
        <taxon>Agaricales</taxon>
        <taxon>Marasmiineae</taxon>
        <taxon>Physalacriaceae</taxon>
        <taxon>Desarmillaria</taxon>
    </lineage>
</organism>
<evidence type="ECO:0000313" key="3">
    <source>
        <dbReference type="Proteomes" id="UP001175211"/>
    </source>
</evidence>
<dbReference type="Proteomes" id="UP001175211">
    <property type="component" value="Unassembled WGS sequence"/>
</dbReference>
<feature type="region of interest" description="Disordered" evidence="1">
    <location>
        <begin position="627"/>
        <end position="675"/>
    </location>
</feature>
<comment type="caution">
    <text evidence="2">The sequence shown here is derived from an EMBL/GenBank/DDBJ whole genome shotgun (WGS) entry which is preliminary data.</text>
</comment>
<dbReference type="GeneID" id="85366940"/>
<protein>
    <submittedName>
        <fullName evidence="2">Uncharacterized protein</fullName>
    </submittedName>
</protein>
<dbReference type="AlphaFoldDB" id="A0AA39JVW5"/>
<feature type="region of interest" description="Disordered" evidence="1">
    <location>
        <begin position="195"/>
        <end position="251"/>
    </location>
</feature>
<name>A0AA39JVW5_ARMTA</name>
<evidence type="ECO:0000313" key="2">
    <source>
        <dbReference type="EMBL" id="KAK0449789.1"/>
    </source>
</evidence>
<feature type="compositionally biased region" description="Polar residues" evidence="1">
    <location>
        <begin position="627"/>
        <end position="638"/>
    </location>
</feature>
<feature type="compositionally biased region" description="Basic and acidic residues" evidence="1">
    <location>
        <begin position="687"/>
        <end position="702"/>
    </location>
</feature>
<sequence>MSQYTRVPRTVNQDYYNFDAATEETRSTKQGETADDAEIELLIRSVIPFTSQDPPRPSNRRGRAPDSLIFGEPEETTKDTSHSPSEESPYDLSTVLSILDAQLLEENEEEDEDLEFVPLYIPEDSTLNPSFPLQDTQRKPPSHTSTVRSNDIPISQPTPQAASVPVSQSNDYSPPTQPSPPVVVHDATQQTLFDTEMEPSHPPPNRSFNESSSEHVQFVSPSPWHATIMPHSPSTFQSSPQPPSLQPSGSELSLGELQRHLAEAVIQAVTSNPEFARRSMDIRHADQLVPQLVYSMLEQYPELWEIQKLLSVQLSDVQALAAQVVAQFLAMLELLRSQNQQQVHQLAANDTPMTDSARSYEDNSPGLGASPEGWPESAVEQEQECQQYFASDFQFMKLKDKLPSVPDVSEVPAFVQFFRDTYPLLEDEAIWKIVMWFHPELHGQKTLHDTFVLREDAVRAALAEVRNWRFPGSDAGWSISAHEFFPSSQGNVLPQGVLFVEQESCIDSAPSSPSAPSTPRKESLPLGEMFQEHQDIHMEDHEEVRDNWDAWSFDPEPKWSEIYIPLHDPETRGYSTGQSVPLEHSYCDSPYDYHFDYPWPHYEQPHAQYEMPQVQYEYPHFQYEQLHTQSNQPPVQQKSEWHEHYAPSEPSQTETSYVRRDQQHDRQSHGLAHRLRRMLTSYIRKKPTETAAESHRAQRPDRLLQQPSSPPKPTPKNWRDSQAERYSSINTVAPELIYDLERESPQNPYQFQDEPNCHLEPEPPFDLDREPPEDRRYPQGYPHCRPAGDPSDSDSTDSEEDHTDQESDNPPLPAAPSTDYLHQYVPWSALTL</sequence>
<feature type="compositionally biased region" description="Basic and acidic residues" evidence="1">
    <location>
        <begin position="755"/>
        <end position="777"/>
    </location>
</feature>
<feature type="compositionally biased region" description="Polar residues" evidence="1">
    <location>
        <begin position="142"/>
        <end position="172"/>
    </location>
</feature>
<feature type="region of interest" description="Disordered" evidence="1">
    <location>
        <begin position="350"/>
        <end position="377"/>
    </location>
</feature>
<feature type="compositionally biased region" description="Basic and acidic residues" evidence="1">
    <location>
        <begin position="75"/>
        <end position="85"/>
    </location>
</feature>
<reference evidence="2" key="1">
    <citation type="submission" date="2023-06" db="EMBL/GenBank/DDBJ databases">
        <authorList>
            <consortium name="Lawrence Berkeley National Laboratory"/>
            <person name="Ahrendt S."/>
            <person name="Sahu N."/>
            <person name="Indic B."/>
            <person name="Wong-Bajracharya J."/>
            <person name="Merenyi Z."/>
            <person name="Ke H.-M."/>
            <person name="Monk M."/>
            <person name="Kocsube S."/>
            <person name="Drula E."/>
            <person name="Lipzen A."/>
            <person name="Balint B."/>
            <person name="Henrissat B."/>
            <person name="Andreopoulos B."/>
            <person name="Martin F.M."/>
            <person name="Harder C.B."/>
            <person name="Rigling D."/>
            <person name="Ford K.L."/>
            <person name="Foster G.D."/>
            <person name="Pangilinan J."/>
            <person name="Papanicolaou A."/>
            <person name="Barry K."/>
            <person name="LaButti K."/>
            <person name="Viragh M."/>
            <person name="Koriabine M."/>
            <person name="Yan M."/>
            <person name="Riley R."/>
            <person name="Champramary S."/>
            <person name="Plett K.L."/>
            <person name="Tsai I.J."/>
            <person name="Slot J."/>
            <person name="Sipos G."/>
            <person name="Plett J."/>
            <person name="Nagy L.G."/>
            <person name="Grigoriev I.V."/>
        </authorList>
    </citation>
    <scope>NUCLEOTIDE SEQUENCE</scope>
    <source>
        <strain evidence="2">CCBAS 213</strain>
    </source>
</reference>
<accession>A0AA39JVW5</accession>
<feature type="compositionally biased region" description="Acidic residues" evidence="1">
    <location>
        <begin position="791"/>
        <end position="807"/>
    </location>
</feature>
<feature type="compositionally biased region" description="Basic and acidic residues" evidence="1">
    <location>
        <begin position="657"/>
        <end position="668"/>
    </location>
</feature>
<keyword evidence="3" id="KW-1185">Reference proteome</keyword>
<feature type="compositionally biased region" description="Polar residues" evidence="1">
    <location>
        <begin position="206"/>
        <end position="215"/>
    </location>
</feature>